<name>A0A0A9E9F0_ARUDO</name>
<feature type="compositionally biased region" description="Polar residues" evidence="1">
    <location>
        <begin position="27"/>
        <end position="39"/>
    </location>
</feature>
<reference evidence="2" key="1">
    <citation type="submission" date="2014-09" db="EMBL/GenBank/DDBJ databases">
        <authorList>
            <person name="Magalhaes I.L.F."/>
            <person name="Oliveira U."/>
            <person name="Santos F.R."/>
            <person name="Vidigal T.H.D.A."/>
            <person name="Brescovit A.D."/>
            <person name="Santos A.J."/>
        </authorList>
    </citation>
    <scope>NUCLEOTIDE SEQUENCE</scope>
    <source>
        <tissue evidence="2">Shoot tissue taken approximately 20 cm above the soil surface</tissue>
    </source>
</reference>
<dbReference type="AlphaFoldDB" id="A0A0A9E9F0"/>
<organism evidence="2">
    <name type="scientific">Arundo donax</name>
    <name type="common">Giant reed</name>
    <name type="synonym">Donax arundinaceus</name>
    <dbReference type="NCBI Taxonomy" id="35708"/>
    <lineage>
        <taxon>Eukaryota</taxon>
        <taxon>Viridiplantae</taxon>
        <taxon>Streptophyta</taxon>
        <taxon>Embryophyta</taxon>
        <taxon>Tracheophyta</taxon>
        <taxon>Spermatophyta</taxon>
        <taxon>Magnoliopsida</taxon>
        <taxon>Liliopsida</taxon>
        <taxon>Poales</taxon>
        <taxon>Poaceae</taxon>
        <taxon>PACMAD clade</taxon>
        <taxon>Arundinoideae</taxon>
        <taxon>Arundineae</taxon>
        <taxon>Arundo</taxon>
    </lineage>
</organism>
<evidence type="ECO:0000256" key="1">
    <source>
        <dbReference type="SAM" id="MobiDB-lite"/>
    </source>
</evidence>
<accession>A0A0A9E9F0</accession>
<dbReference type="EMBL" id="GBRH01202267">
    <property type="protein sequence ID" value="JAD95628.1"/>
    <property type="molecule type" value="Transcribed_RNA"/>
</dbReference>
<feature type="region of interest" description="Disordered" evidence="1">
    <location>
        <begin position="1"/>
        <end position="47"/>
    </location>
</feature>
<reference evidence="2" key="2">
    <citation type="journal article" date="2015" name="Data Brief">
        <title>Shoot transcriptome of the giant reed, Arundo donax.</title>
        <authorList>
            <person name="Barrero R.A."/>
            <person name="Guerrero F.D."/>
            <person name="Moolhuijzen P."/>
            <person name="Goolsby J.A."/>
            <person name="Tidwell J."/>
            <person name="Bellgard S.E."/>
            <person name="Bellgard M.I."/>
        </authorList>
    </citation>
    <scope>NUCLEOTIDE SEQUENCE</scope>
    <source>
        <tissue evidence="2">Shoot tissue taken approximately 20 cm above the soil surface</tissue>
    </source>
</reference>
<evidence type="ECO:0000313" key="2">
    <source>
        <dbReference type="EMBL" id="JAD95628.1"/>
    </source>
</evidence>
<sequence>MTEGLAINSHASERRFFSPPLIPRTFASPTIESAQLTNPRRNKRSLT</sequence>
<proteinExistence type="predicted"/>
<protein>
    <submittedName>
        <fullName evidence="2">Uncharacterized protein</fullName>
    </submittedName>
</protein>